<feature type="modified residue" description="4-aspartylphosphate" evidence="6">
    <location>
        <position position="55"/>
    </location>
</feature>
<keyword evidence="1 6" id="KW-0597">Phosphoprotein</keyword>
<evidence type="ECO:0000313" key="8">
    <source>
        <dbReference type="EMBL" id="OZS77686.1"/>
    </source>
</evidence>
<dbReference type="InterPro" id="IPR001789">
    <property type="entry name" value="Sig_transdc_resp-reg_receiver"/>
</dbReference>
<keyword evidence="3" id="KW-0805">Transcription regulation</keyword>
<keyword evidence="5" id="KW-0804">Transcription</keyword>
<comment type="caution">
    <text evidence="8">The sequence shown here is derived from an EMBL/GenBank/DDBJ whole genome shotgun (WGS) entry which is preliminary data.</text>
</comment>
<keyword evidence="9" id="KW-1185">Reference proteome</keyword>
<dbReference type="Gene3D" id="3.40.50.2300">
    <property type="match status" value="1"/>
</dbReference>
<evidence type="ECO:0000256" key="1">
    <source>
        <dbReference type="ARBA" id="ARBA00022553"/>
    </source>
</evidence>
<evidence type="ECO:0000313" key="9">
    <source>
        <dbReference type="Proteomes" id="UP000217065"/>
    </source>
</evidence>
<accession>A0A264W263</accession>
<organism evidence="8 9">
    <name type="scientific">Tetzosporium hominis</name>
    <dbReference type="NCBI Taxonomy" id="2020506"/>
    <lineage>
        <taxon>Bacteria</taxon>
        <taxon>Bacillati</taxon>
        <taxon>Bacillota</taxon>
        <taxon>Bacilli</taxon>
        <taxon>Bacillales</taxon>
        <taxon>Caryophanaceae</taxon>
        <taxon>Tetzosporium</taxon>
    </lineage>
</organism>
<dbReference type="OrthoDB" id="9808843at2"/>
<dbReference type="PANTHER" id="PTHR44591:SF3">
    <property type="entry name" value="RESPONSE REGULATORY DOMAIN-CONTAINING PROTEIN"/>
    <property type="match status" value="1"/>
</dbReference>
<evidence type="ECO:0000259" key="7">
    <source>
        <dbReference type="PROSITE" id="PS50110"/>
    </source>
</evidence>
<sequence>MGRVTHLLIVDDQMGIRMLLQEVFEQSGYTVSIAANGEEALEMFRAQKVDGVLLDMKIPGMNGIEILKHMKREQPEVPIMMMTAYGELNLIEEAKGLGASLYFTKPFDIFEVRSAVIEQLQAS</sequence>
<feature type="domain" description="Response regulatory" evidence="7">
    <location>
        <begin position="6"/>
        <end position="120"/>
    </location>
</feature>
<proteinExistence type="predicted"/>
<keyword evidence="2" id="KW-0902">Two-component regulatory system</keyword>
<evidence type="ECO:0000256" key="3">
    <source>
        <dbReference type="ARBA" id="ARBA00023015"/>
    </source>
</evidence>
<dbReference type="Proteomes" id="UP000217065">
    <property type="component" value="Unassembled WGS sequence"/>
</dbReference>
<keyword evidence="4" id="KW-0238">DNA-binding</keyword>
<evidence type="ECO:0000256" key="2">
    <source>
        <dbReference type="ARBA" id="ARBA00023012"/>
    </source>
</evidence>
<dbReference type="GO" id="GO:0003677">
    <property type="term" value="F:DNA binding"/>
    <property type="evidence" value="ECO:0007669"/>
    <property type="project" value="UniProtKB-KW"/>
</dbReference>
<protein>
    <submittedName>
        <fullName evidence="8">Two-component system response regulator</fullName>
    </submittedName>
</protein>
<evidence type="ECO:0000256" key="6">
    <source>
        <dbReference type="PROSITE-ProRule" id="PRU00169"/>
    </source>
</evidence>
<dbReference type="GO" id="GO:0000160">
    <property type="term" value="P:phosphorelay signal transduction system"/>
    <property type="evidence" value="ECO:0007669"/>
    <property type="project" value="UniProtKB-KW"/>
</dbReference>
<name>A0A264W263_9BACL</name>
<dbReference type="PANTHER" id="PTHR44591">
    <property type="entry name" value="STRESS RESPONSE REGULATOR PROTEIN 1"/>
    <property type="match status" value="1"/>
</dbReference>
<dbReference type="EMBL" id="NOKQ01000220">
    <property type="protein sequence ID" value="OZS77686.1"/>
    <property type="molecule type" value="Genomic_DNA"/>
</dbReference>
<reference evidence="8 9" key="1">
    <citation type="submission" date="2017-07" db="EMBL/GenBank/DDBJ databases">
        <title>Tetzosporium hominis gen.nov. sp.nov.</title>
        <authorList>
            <person name="Tetz G."/>
            <person name="Tetz V."/>
        </authorList>
    </citation>
    <scope>NUCLEOTIDE SEQUENCE [LARGE SCALE GENOMIC DNA]</scope>
    <source>
        <strain evidence="8 9">VT-49</strain>
    </source>
</reference>
<dbReference type="SUPFAM" id="SSF52172">
    <property type="entry name" value="CheY-like"/>
    <property type="match status" value="1"/>
</dbReference>
<dbReference type="InterPro" id="IPR011006">
    <property type="entry name" value="CheY-like_superfamily"/>
</dbReference>
<evidence type="ECO:0000256" key="5">
    <source>
        <dbReference type="ARBA" id="ARBA00023163"/>
    </source>
</evidence>
<dbReference type="Pfam" id="PF00072">
    <property type="entry name" value="Response_reg"/>
    <property type="match status" value="1"/>
</dbReference>
<dbReference type="InterPro" id="IPR050595">
    <property type="entry name" value="Bact_response_regulator"/>
</dbReference>
<evidence type="ECO:0000256" key="4">
    <source>
        <dbReference type="ARBA" id="ARBA00023125"/>
    </source>
</evidence>
<gene>
    <name evidence="8" type="ORF">CF394_10780</name>
</gene>
<dbReference type="FunFam" id="3.40.50.2300:FF:000001">
    <property type="entry name" value="DNA-binding response regulator PhoB"/>
    <property type="match status" value="1"/>
</dbReference>
<dbReference type="SMART" id="SM00448">
    <property type="entry name" value="REC"/>
    <property type="match status" value="1"/>
</dbReference>
<dbReference type="AlphaFoldDB" id="A0A264W263"/>
<dbReference type="PROSITE" id="PS50110">
    <property type="entry name" value="RESPONSE_REGULATORY"/>
    <property type="match status" value="1"/>
</dbReference>